<sequence length="199" mass="22184">MPTASFEKSSKSIKLHNTSLPGVEDAEAVPQRILFQDDLILLASSTEALVSEYTGKRHSPILESGEASESSQKGNSSRYLLSTGFVDFHAPMKWKNLTTHHASNTKFVKLVNCKILMVKKPGPNELHEYDASTRGQVSYFRQDLSPESQCRVVGGRKEVKDKQLPPTTRVKSGAGWHLPRGVSLRREDLVLWSIDSAHR</sequence>
<name>A0AA39JHM6_9AGAR</name>
<dbReference type="EMBL" id="JAUEPT010000028">
    <property type="protein sequence ID" value="KAK0441956.1"/>
    <property type="molecule type" value="Genomic_DNA"/>
</dbReference>
<dbReference type="Proteomes" id="UP001175226">
    <property type="component" value="Unassembled WGS sequence"/>
</dbReference>
<keyword evidence="2" id="KW-1185">Reference proteome</keyword>
<accession>A0AA39JHM6</accession>
<comment type="caution">
    <text evidence="1">The sequence shown here is derived from an EMBL/GenBank/DDBJ whole genome shotgun (WGS) entry which is preliminary data.</text>
</comment>
<protein>
    <submittedName>
        <fullName evidence="1">Uncharacterized protein</fullName>
    </submittedName>
</protein>
<evidence type="ECO:0000313" key="1">
    <source>
        <dbReference type="EMBL" id="KAK0441956.1"/>
    </source>
</evidence>
<proteinExistence type="predicted"/>
<dbReference type="AlphaFoldDB" id="A0AA39JHM6"/>
<evidence type="ECO:0000313" key="2">
    <source>
        <dbReference type="Proteomes" id="UP001175226"/>
    </source>
</evidence>
<gene>
    <name evidence="1" type="ORF">EV421DRAFT_1904542</name>
</gene>
<reference evidence="1" key="1">
    <citation type="submission" date="2023-06" db="EMBL/GenBank/DDBJ databases">
        <authorList>
            <consortium name="Lawrence Berkeley National Laboratory"/>
            <person name="Ahrendt S."/>
            <person name="Sahu N."/>
            <person name="Indic B."/>
            <person name="Wong-Bajracharya J."/>
            <person name="Merenyi Z."/>
            <person name="Ke H.-M."/>
            <person name="Monk M."/>
            <person name="Kocsube S."/>
            <person name="Drula E."/>
            <person name="Lipzen A."/>
            <person name="Balint B."/>
            <person name="Henrissat B."/>
            <person name="Andreopoulos B."/>
            <person name="Martin F.M."/>
            <person name="Harder C.B."/>
            <person name="Rigling D."/>
            <person name="Ford K.L."/>
            <person name="Foster G.D."/>
            <person name="Pangilinan J."/>
            <person name="Papanicolaou A."/>
            <person name="Barry K."/>
            <person name="LaButti K."/>
            <person name="Viragh M."/>
            <person name="Koriabine M."/>
            <person name="Yan M."/>
            <person name="Riley R."/>
            <person name="Champramary S."/>
            <person name="Plett K.L."/>
            <person name="Tsai I.J."/>
            <person name="Slot J."/>
            <person name="Sipos G."/>
            <person name="Plett J."/>
            <person name="Nagy L.G."/>
            <person name="Grigoriev I.V."/>
        </authorList>
    </citation>
    <scope>NUCLEOTIDE SEQUENCE</scope>
    <source>
        <strain evidence="1">FPL87.14</strain>
    </source>
</reference>
<organism evidence="1 2">
    <name type="scientific">Armillaria borealis</name>
    <dbReference type="NCBI Taxonomy" id="47425"/>
    <lineage>
        <taxon>Eukaryota</taxon>
        <taxon>Fungi</taxon>
        <taxon>Dikarya</taxon>
        <taxon>Basidiomycota</taxon>
        <taxon>Agaricomycotina</taxon>
        <taxon>Agaricomycetes</taxon>
        <taxon>Agaricomycetidae</taxon>
        <taxon>Agaricales</taxon>
        <taxon>Marasmiineae</taxon>
        <taxon>Physalacriaceae</taxon>
        <taxon>Armillaria</taxon>
    </lineage>
</organism>